<accession>A0A1U9UQT1</accession>
<dbReference type="EMBL" id="CP017757">
    <property type="protein sequence ID" value="AQV94777.1"/>
    <property type="molecule type" value="Genomic_DNA"/>
</dbReference>
<dbReference type="AlphaFoldDB" id="A0A1U9UQT1"/>
<reference evidence="2" key="1">
    <citation type="submission" date="2017-02" db="EMBL/GenBank/DDBJ databases">
        <title>Complete genome sequence of Cupriavidus necator strain NH9, a 3-chlorobenzoate degrader.</title>
        <authorList>
            <person name="Moriuchi R."/>
            <person name="Dohra H."/>
            <person name="Ogawa N."/>
        </authorList>
    </citation>
    <scope>NUCLEOTIDE SEQUENCE [LARGE SCALE GENOMIC DNA]</scope>
    <source>
        <strain evidence="2">NH9</strain>
    </source>
</reference>
<dbReference type="KEGG" id="cuh:BJN34_12890"/>
<organism evidence="1 2">
    <name type="scientific">Cupriavidus necator</name>
    <name type="common">Alcaligenes eutrophus</name>
    <name type="synonym">Ralstonia eutropha</name>
    <dbReference type="NCBI Taxonomy" id="106590"/>
    <lineage>
        <taxon>Bacteria</taxon>
        <taxon>Pseudomonadati</taxon>
        <taxon>Pseudomonadota</taxon>
        <taxon>Betaproteobacteria</taxon>
        <taxon>Burkholderiales</taxon>
        <taxon>Burkholderiaceae</taxon>
        <taxon>Cupriavidus</taxon>
    </lineage>
</organism>
<evidence type="ECO:0000313" key="1">
    <source>
        <dbReference type="EMBL" id="AQV94777.1"/>
    </source>
</evidence>
<dbReference type="OrthoDB" id="9132326at2"/>
<dbReference type="Proteomes" id="UP000189627">
    <property type="component" value="Chromosome 1"/>
</dbReference>
<dbReference type="RefSeq" id="WP_078196964.1">
    <property type="nucleotide sequence ID" value="NZ_CP017757.2"/>
</dbReference>
<protein>
    <submittedName>
        <fullName evidence="1">Uncharacterized protein</fullName>
    </submittedName>
</protein>
<evidence type="ECO:0000313" key="2">
    <source>
        <dbReference type="Proteomes" id="UP000189627"/>
    </source>
</evidence>
<name>A0A1U9UQT1_CUPNE</name>
<gene>
    <name evidence="1" type="ORF">BJN34_12890</name>
</gene>
<sequence length="81" mass="9000">MTDRDDGMARSGRSNLFGKMAAEIPKVKVPWETREALEARACEVGMSLSEFVRELLMISAHGEEVMKSIYAERIGVVARKG</sequence>
<proteinExistence type="predicted"/>